<name>A0A1B9I9N5_9TREE</name>
<reference evidence="5" key="3">
    <citation type="submission" date="2016-07" db="EMBL/GenBank/DDBJ databases">
        <title>Evolution of pathogenesis and genome organization in the Tremellales.</title>
        <authorList>
            <person name="Cuomo C."/>
            <person name="Litvintseva A."/>
            <person name="Heitman J."/>
            <person name="Chen Y."/>
            <person name="Sun S."/>
            <person name="Springer D."/>
            <person name="Dromer F."/>
            <person name="Young S."/>
            <person name="Zeng Q."/>
            <person name="Chapman S."/>
            <person name="Gujja S."/>
            <person name="Saif S."/>
            <person name="Birren B."/>
        </authorList>
    </citation>
    <scope>NUCLEOTIDE SEQUENCE</scope>
    <source>
        <strain evidence="5">CBS 10737</strain>
    </source>
</reference>
<evidence type="ECO:0000256" key="3">
    <source>
        <dbReference type="SAM" id="MobiDB-lite"/>
    </source>
</evidence>
<keyword evidence="7" id="KW-1185">Reference proteome</keyword>
<dbReference type="InterPro" id="IPR000953">
    <property type="entry name" value="Chromo/chromo_shadow_dom"/>
</dbReference>
<evidence type="ECO:0000256" key="2">
    <source>
        <dbReference type="ARBA" id="ARBA00023242"/>
    </source>
</evidence>
<feature type="compositionally biased region" description="Basic residues" evidence="3">
    <location>
        <begin position="449"/>
        <end position="464"/>
    </location>
</feature>
<sequence>MPAVAAFSAPMGPWNQAISSMQIRNTPVLPNDMYWSSSPACEQNHPDYSNTYPCTTPSSTTSQKSKYEIGSTHPATLSTAPTGYGYRIIDRPKPKSSRSSSSLQSDDQKITHILGNITNLLLQQSQLINTNQEKLIITENEVQANFNELNEKVRSLTQDQLNSFTDLRNYLKEKVDQSTKRLDYMCKSGNLKRRIGNKNNGPTGKSKGKSNLMSSFRNDIDTTPSSEAIVEDLIRFDTPCPELEVQNFVNQFMDVTPQPVMDLDNFTNDAHHFARNPLPSLPEENMACSLDQTLVDKAVSRQLALLNGKHVLPEGEDAVGFIFRKRLKGNRCDNGFKIDMSFLDEISIAAHAHSGGDSSNLSSGVDSLPNTGNTNTPVPNTQHTYQTANIAKPWNPFPLNYIREPTALSIADHSSVVSTDDSILTSVKRGTSLVEDKLLLPGSPEPPVPRKRRRSGRVHASHKRKGKANVWPNYGINTVKTRMEEIICDTCGGRVHWACAGLNHGKSMREAPWSCPDCLTILMEAEEDEDGRLPSIPRAQQEKCLRPDCIFLTAKKIVRKNDDDNEFYLEKIIGRKRLHYNDNGGATYIYLIKWYDWEIYDSTWEPAKNIPDLERWETIFLQQFKHSPDVLTQRVWLLEECTPWFDYKGHYNTELLKSLNIEKRTWWDDKI</sequence>
<feature type="region of interest" description="Disordered" evidence="3">
    <location>
        <begin position="52"/>
        <end position="106"/>
    </location>
</feature>
<dbReference type="EMBL" id="CP144522">
    <property type="protein sequence ID" value="WWC69494.1"/>
    <property type="molecule type" value="Genomic_DNA"/>
</dbReference>
<dbReference type="Proteomes" id="UP000094020">
    <property type="component" value="Chromosome 4"/>
</dbReference>
<dbReference type="Gene3D" id="3.30.40.10">
    <property type="entry name" value="Zinc/RING finger domain, C3HC4 (zinc finger)"/>
    <property type="match status" value="1"/>
</dbReference>
<dbReference type="GO" id="GO:0006338">
    <property type="term" value="P:chromatin remodeling"/>
    <property type="evidence" value="ECO:0007669"/>
    <property type="project" value="UniProtKB-ARBA"/>
</dbReference>
<feature type="compositionally biased region" description="Polar residues" evidence="3">
    <location>
        <begin position="356"/>
        <end position="365"/>
    </location>
</feature>
<keyword evidence="2" id="KW-0539">Nucleus</keyword>
<gene>
    <name evidence="5" type="ORF">I206_01562</name>
    <name evidence="6" type="ORF">I206_103435</name>
</gene>
<accession>A0A1B9I9N5</accession>
<reference evidence="6" key="4">
    <citation type="submission" date="2024-02" db="EMBL/GenBank/DDBJ databases">
        <title>Comparative genomics of Cryptococcus and Kwoniella reveals pathogenesis evolution and contrasting modes of karyotype evolution via chromosome fusion or intercentromeric recombination.</title>
        <authorList>
            <person name="Coelho M.A."/>
            <person name="David-Palma M."/>
            <person name="Shea T."/>
            <person name="Bowers K."/>
            <person name="McGinley-Smith S."/>
            <person name="Mohammad A.W."/>
            <person name="Gnirke A."/>
            <person name="Yurkov A.M."/>
            <person name="Nowrousian M."/>
            <person name="Sun S."/>
            <person name="Cuomo C.A."/>
            <person name="Heitman J."/>
        </authorList>
    </citation>
    <scope>NUCLEOTIDE SEQUENCE</scope>
    <source>
        <strain evidence="6">CBS 10737</strain>
    </source>
</reference>
<dbReference type="InterPro" id="IPR016197">
    <property type="entry name" value="Chromo-like_dom_sf"/>
</dbReference>
<dbReference type="KEGG" id="kpin:30169931"/>
<feature type="compositionally biased region" description="Low complexity" evidence="3">
    <location>
        <begin position="52"/>
        <end position="64"/>
    </location>
</feature>
<dbReference type="OrthoDB" id="2564331at2759"/>
<feature type="domain" description="Chromo" evidence="4">
    <location>
        <begin position="567"/>
        <end position="624"/>
    </location>
</feature>
<evidence type="ECO:0000256" key="1">
    <source>
        <dbReference type="ARBA" id="ARBA00004123"/>
    </source>
</evidence>
<dbReference type="SUPFAM" id="SSF54160">
    <property type="entry name" value="Chromo domain-like"/>
    <property type="match status" value="1"/>
</dbReference>
<dbReference type="GO" id="GO:0005634">
    <property type="term" value="C:nucleus"/>
    <property type="evidence" value="ECO:0007669"/>
    <property type="project" value="UniProtKB-SubCell"/>
</dbReference>
<dbReference type="CDD" id="cd15489">
    <property type="entry name" value="PHD_SF"/>
    <property type="match status" value="1"/>
</dbReference>
<feature type="region of interest" description="Disordered" evidence="3">
    <location>
        <begin position="353"/>
        <end position="382"/>
    </location>
</feature>
<evidence type="ECO:0000313" key="7">
    <source>
        <dbReference type="Proteomes" id="UP000094020"/>
    </source>
</evidence>
<dbReference type="RefSeq" id="XP_019013494.1">
    <property type="nucleotide sequence ID" value="XM_019153333.1"/>
</dbReference>
<comment type="subcellular location">
    <subcellularLocation>
        <location evidence="1">Nucleus</location>
    </subcellularLocation>
</comment>
<dbReference type="InterPro" id="IPR013083">
    <property type="entry name" value="Znf_RING/FYVE/PHD"/>
</dbReference>
<dbReference type="InterPro" id="IPR023780">
    <property type="entry name" value="Chromo_domain"/>
</dbReference>
<reference evidence="5" key="1">
    <citation type="submission" date="2013-07" db="EMBL/GenBank/DDBJ databases">
        <title>The Genome Sequence of Cryptococcus pinus CBS10737.</title>
        <authorList>
            <consortium name="The Broad Institute Genome Sequencing Platform"/>
            <person name="Cuomo C."/>
            <person name="Litvintseva A."/>
            <person name="Chen Y."/>
            <person name="Heitman J."/>
            <person name="Sun S."/>
            <person name="Springer D."/>
            <person name="Dromer F."/>
            <person name="Young S.K."/>
            <person name="Zeng Q."/>
            <person name="Gargeya S."/>
            <person name="Fitzgerald M."/>
            <person name="Abouelleil A."/>
            <person name="Alvarado L."/>
            <person name="Berlin A.M."/>
            <person name="Chapman S.B."/>
            <person name="Dewar J."/>
            <person name="Goldberg J."/>
            <person name="Griggs A."/>
            <person name="Gujja S."/>
            <person name="Hansen M."/>
            <person name="Howarth C."/>
            <person name="Imamovic A."/>
            <person name="Larimer J."/>
            <person name="McCowan C."/>
            <person name="Murphy C."/>
            <person name="Pearson M."/>
            <person name="Priest M."/>
            <person name="Roberts A."/>
            <person name="Saif S."/>
            <person name="Shea T."/>
            <person name="Sykes S."/>
            <person name="Wortman J."/>
            <person name="Nusbaum C."/>
            <person name="Birren B."/>
        </authorList>
    </citation>
    <scope>NUCLEOTIDE SEQUENCE [LARGE SCALE GENOMIC DNA]</scope>
    <source>
        <strain evidence="5">CBS 10737</strain>
    </source>
</reference>
<dbReference type="AlphaFoldDB" id="A0A1B9I9N5"/>
<feature type="region of interest" description="Disordered" evidence="3">
    <location>
        <begin position="191"/>
        <end position="218"/>
    </location>
</feature>
<feature type="compositionally biased region" description="Low complexity" evidence="3">
    <location>
        <begin position="369"/>
        <end position="381"/>
    </location>
</feature>
<evidence type="ECO:0000259" key="4">
    <source>
        <dbReference type="PROSITE" id="PS50013"/>
    </source>
</evidence>
<dbReference type="EMBL" id="KI894008">
    <property type="protein sequence ID" value="OCF52275.1"/>
    <property type="molecule type" value="Genomic_DNA"/>
</dbReference>
<dbReference type="PROSITE" id="PS00598">
    <property type="entry name" value="CHROMO_1"/>
    <property type="match status" value="1"/>
</dbReference>
<dbReference type="InterPro" id="IPR023779">
    <property type="entry name" value="Chromodomain_CS"/>
</dbReference>
<dbReference type="Pfam" id="PF00385">
    <property type="entry name" value="Chromo"/>
    <property type="match status" value="1"/>
</dbReference>
<reference evidence="6" key="2">
    <citation type="submission" date="2013-07" db="EMBL/GenBank/DDBJ databases">
        <authorList>
            <consortium name="The Broad Institute Genome Sequencing Platform"/>
            <person name="Cuomo C."/>
            <person name="Litvintseva A."/>
            <person name="Chen Y."/>
            <person name="Heitman J."/>
            <person name="Sun S."/>
            <person name="Springer D."/>
            <person name="Dromer F."/>
            <person name="Young S.K."/>
            <person name="Zeng Q."/>
            <person name="Gargeya S."/>
            <person name="Fitzgerald M."/>
            <person name="Abouelleil A."/>
            <person name="Alvarado L."/>
            <person name="Berlin A.M."/>
            <person name="Chapman S.B."/>
            <person name="Dewar J."/>
            <person name="Goldberg J."/>
            <person name="Griggs A."/>
            <person name="Gujja S."/>
            <person name="Hansen M."/>
            <person name="Howarth C."/>
            <person name="Imamovic A."/>
            <person name="Larimer J."/>
            <person name="McCowan C."/>
            <person name="Murphy C."/>
            <person name="Pearson M."/>
            <person name="Priest M."/>
            <person name="Roberts A."/>
            <person name="Saif S."/>
            <person name="Shea T."/>
            <person name="Sykes S."/>
            <person name="Wortman J."/>
            <person name="Nusbaum C."/>
            <person name="Birren B."/>
        </authorList>
    </citation>
    <scope>NUCLEOTIDE SEQUENCE</scope>
    <source>
        <strain evidence="6">CBS 10737</strain>
    </source>
</reference>
<protein>
    <recommendedName>
        <fullName evidence="4">Chromo domain-containing protein</fullName>
    </recommendedName>
</protein>
<feature type="compositionally biased region" description="Polar residues" evidence="3">
    <location>
        <begin position="197"/>
        <end position="218"/>
    </location>
</feature>
<proteinExistence type="predicted"/>
<evidence type="ECO:0000313" key="6">
    <source>
        <dbReference type="EMBL" id="WWC69494.1"/>
    </source>
</evidence>
<dbReference type="Gene3D" id="2.40.50.40">
    <property type="match status" value="1"/>
</dbReference>
<feature type="region of interest" description="Disordered" evidence="3">
    <location>
        <begin position="439"/>
        <end position="464"/>
    </location>
</feature>
<organism evidence="5">
    <name type="scientific">Kwoniella pini CBS 10737</name>
    <dbReference type="NCBI Taxonomy" id="1296096"/>
    <lineage>
        <taxon>Eukaryota</taxon>
        <taxon>Fungi</taxon>
        <taxon>Dikarya</taxon>
        <taxon>Basidiomycota</taxon>
        <taxon>Agaricomycotina</taxon>
        <taxon>Tremellomycetes</taxon>
        <taxon>Tremellales</taxon>
        <taxon>Cryptococcaceae</taxon>
        <taxon>Kwoniella</taxon>
    </lineage>
</organism>
<dbReference type="PROSITE" id="PS50013">
    <property type="entry name" value="CHROMO_2"/>
    <property type="match status" value="1"/>
</dbReference>
<dbReference type="GeneID" id="30169931"/>
<dbReference type="STRING" id="1296096.A0A1B9I9N5"/>
<evidence type="ECO:0000313" key="5">
    <source>
        <dbReference type="EMBL" id="OCF52275.1"/>
    </source>
</evidence>